<evidence type="ECO:0000313" key="3">
    <source>
        <dbReference type="EMBL" id="SUZ33620.1"/>
    </source>
</evidence>
<dbReference type="RefSeq" id="WP_121096734.1">
    <property type="nucleotide sequence ID" value="NZ_UIHC01000060.1"/>
</dbReference>
<proteinExistence type="predicted"/>
<dbReference type="EMBL" id="UIHC01000060">
    <property type="protein sequence ID" value="SUZ33620.1"/>
    <property type="molecule type" value="Genomic_DNA"/>
</dbReference>
<sequence>MANLDDSGDQFPDVYQFEETDPLLSGPPNEATGAGLDNIPHLQLARRTRWLKSRVDQLLTSVVAGTTSVAGMLRLNDSLTSDSVTEAATPNAIRRVQINANGRVPTARQVTAGGIATGGGALDQDRVITVPKASDQQARDGVADDVALTPKTGRALVEEQLGGQDATGLVPSGALMDFAMAQAPAGWLVCDGSEVSRSEFAALFTALGTVWGAGNGTTTFNLPDLRGEFRRGADLGRGVDAGRAFGSAQAHAFKSHDHDASSANAGNHTHDGHAQSAGAHNHQSGLPDDQPGFFGLSDANNPPTLEVSNTSNDLQSEGPLTSTDGTHTHILSVYGAGAHSHDVTVSPRGGAETRPRNVSVLTCIKI</sequence>
<accession>A0A3B0MDZ4</accession>
<dbReference type="OrthoDB" id="9810174at2"/>
<dbReference type="InterPro" id="IPR005068">
    <property type="entry name" value="Phage_lambda_Stf-r2"/>
</dbReference>
<dbReference type="Gene3D" id="3.90.1340.10">
    <property type="entry name" value="Phage tail collar domain"/>
    <property type="match status" value="1"/>
</dbReference>
<name>A0A3B0MDZ4_9RHOB</name>
<protein>
    <recommendedName>
        <fullName evidence="2">Phage tail collar domain-containing protein</fullName>
    </recommendedName>
</protein>
<evidence type="ECO:0000256" key="1">
    <source>
        <dbReference type="SAM" id="MobiDB-lite"/>
    </source>
</evidence>
<dbReference type="InterPro" id="IPR011083">
    <property type="entry name" value="Phage_tail_collar_dom"/>
</dbReference>
<keyword evidence="4" id="KW-1185">Reference proteome</keyword>
<evidence type="ECO:0000259" key="2">
    <source>
        <dbReference type="Pfam" id="PF07484"/>
    </source>
</evidence>
<organism evidence="3 4">
    <name type="scientific">Roseinatronobacter ekhonensis</name>
    <dbReference type="NCBI Taxonomy" id="254356"/>
    <lineage>
        <taxon>Bacteria</taxon>
        <taxon>Pseudomonadati</taxon>
        <taxon>Pseudomonadota</taxon>
        <taxon>Alphaproteobacteria</taxon>
        <taxon>Rhodobacterales</taxon>
        <taxon>Paracoccaceae</taxon>
        <taxon>Roseinatronobacter</taxon>
    </lineage>
</organism>
<dbReference type="Pfam" id="PF03406">
    <property type="entry name" value="Phage_fiber_2"/>
    <property type="match status" value="1"/>
</dbReference>
<gene>
    <name evidence="3" type="ORF">ROE7235_03393</name>
</gene>
<dbReference type="Proteomes" id="UP000272908">
    <property type="component" value="Unassembled WGS sequence"/>
</dbReference>
<dbReference type="InterPro" id="IPR037053">
    <property type="entry name" value="Phage_tail_collar_dom_sf"/>
</dbReference>
<feature type="domain" description="Phage tail collar" evidence="2">
    <location>
        <begin position="173"/>
        <end position="229"/>
    </location>
</feature>
<feature type="region of interest" description="Disordered" evidence="1">
    <location>
        <begin position="248"/>
        <end position="327"/>
    </location>
</feature>
<feature type="compositionally biased region" description="Polar residues" evidence="1">
    <location>
        <begin position="298"/>
        <end position="325"/>
    </location>
</feature>
<dbReference type="SUPFAM" id="SSF88874">
    <property type="entry name" value="Receptor-binding domain of short tail fibre protein gp12"/>
    <property type="match status" value="1"/>
</dbReference>
<dbReference type="Pfam" id="PF07484">
    <property type="entry name" value="Collar"/>
    <property type="match status" value="1"/>
</dbReference>
<dbReference type="GO" id="GO:0019062">
    <property type="term" value="P:virion attachment to host cell"/>
    <property type="evidence" value="ECO:0007669"/>
    <property type="project" value="InterPro"/>
</dbReference>
<dbReference type="AlphaFoldDB" id="A0A3B0MDZ4"/>
<reference evidence="4" key="1">
    <citation type="submission" date="2018-08" db="EMBL/GenBank/DDBJ databases">
        <authorList>
            <person name="Rodrigo-Torres L."/>
            <person name="Arahal R. D."/>
            <person name="Lucena T."/>
        </authorList>
    </citation>
    <scope>NUCLEOTIDE SEQUENCE [LARGE SCALE GENOMIC DNA]</scope>
    <source>
        <strain evidence="4">CECT 7235</strain>
    </source>
</reference>
<evidence type="ECO:0000313" key="4">
    <source>
        <dbReference type="Proteomes" id="UP000272908"/>
    </source>
</evidence>
<dbReference type="GO" id="GO:0046718">
    <property type="term" value="P:symbiont entry into host cell"/>
    <property type="evidence" value="ECO:0007669"/>
    <property type="project" value="InterPro"/>
</dbReference>